<evidence type="ECO:0000313" key="2">
    <source>
        <dbReference type="EMBL" id="SHJ20773.1"/>
    </source>
</evidence>
<dbReference type="AlphaFoldDB" id="A0A1M6HF50"/>
<evidence type="ECO:0008006" key="4">
    <source>
        <dbReference type="Google" id="ProtNLM"/>
    </source>
</evidence>
<gene>
    <name evidence="2" type="ORF">SAMN02745244_01969</name>
</gene>
<dbReference type="STRING" id="1123357.SAMN02745244_01969"/>
<feature type="signal peptide" evidence="1">
    <location>
        <begin position="1"/>
        <end position="27"/>
    </location>
</feature>
<proteinExistence type="predicted"/>
<name>A0A1M6HF50_9ACTN</name>
<dbReference type="EMBL" id="FQZG01000032">
    <property type="protein sequence ID" value="SHJ20773.1"/>
    <property type="molecule type" value="Genomic_DNA"/>
</dbReference>
<evidence type="ECO:0000256" key="1">
    <source>
        <dbReference type="SAM" id="SignalP"/>
    </source>
</evidence>
<reference evidence="2 3" key="1">
    <citation type="submission" date="2016-11" db="EMBL/GenBank/DDBJ databases">
        <authorList>
            <person name="Jaros S."/>
            <person name="Januszkiewicz K."/>
            <person name="Wedrychowicz H."/>
        </authorList>
    </citation>
    <scope>NUCLEOTIDE SEQUENCE [LARGE SCALE GENOMIC DNA]</scope>
    <source>
        <strain evidence="2 3">DSM 12906</strain>
    </source>
</reference>
<organism evidence="2 3">
    <name type="scientific">Tessaracoccus bendigoensis DSM 12906</name>
    <dbReference type="NCBI Taxonomy" id="1123357"/>
    <lineage>
        <taxon>Bacteria</taxon>
        <taxon>Bacillati</taxon>
        <taxon>Actinomycetota</taxon>
        <taxon>Actinomycetes</taxon>
        <taxon>Propionibacteriales</taxon>
        <taxon>Propionibacteriaceae</taxon>
        <taxon>Tessaracoccus</taxon>
    </lineage>
</organism>
<evidence type="ECO:0000313" key="3">
    <source>
        <dbReference type="Proteomes" id="UP000184512"/>
    </source>
</evidence>
<feature type="chain" id="PRO_5012522628" description="DUF2690 domain-containing protein" evidence="1">
    <location>
        <begin position="28"/>
        <end position="158"/>
    </location>
</feature>
<dbReference type="RefSeq" id="WP_073187685.1">
    <property type="nucleotide sequence ID" value="NZ_FQZG01000032.1"/>
</dbReference>
<sequence length="158" mass="16678">MKKIRALAISLALAASLVVSPPSAAQAADWGGNGSPTSCTDAYTVAQRAIYGTRGPTKGVLLGWVQLRWSNMCYANWSRVVLVGTGAYRNTVTVEQQVTSEGRAAGAYDSVRPYPNGATTWTPYLRLANSSSPACAQAWLSSDFGTLNFHTNGGKVCA</sequence>
<dbReference type="Proteomes" id="UP000184512">
    <property type="component" value="Unassembled WGS sequence"/>
</dbReference>
<keyword evidence="1" id="KW-0732">Signal</keyword>
<protein>
    <recommendedName>
        <fullName evidence="4">DUF2690 domain-containing protein</fullName>
    </recommendedName>
</protein>
<accession>A0A1M6HF50</accession>
<keyword evidence="3" id="KW-1185">Reference proteome</keyword>